<reference evidence="2 3" key="1">
    <citation type="submission" date="2015-09" db="EMBL/GenBank/DDBJ databases">
        <title>Bacillus cereus food isolates.</title>
        <authorList>
            <person name="Boekhorst J."/>
        </authorList>
    </citation>
    <scope>NUCLEOTIDE SEQUENCE [LARGE SCALE GENOMIC DNA]</scope>
    <source>
        <strain evidence="2 3">B4088</strain>
    </source>
</reference>
<evidence type="ECO:0000313" key="3">
    <source>
        <dbReference type="Proteomes" id="UP000076482"/>
    </source>
</evidence>
<dbReference type="PATRIC" id="fig|1396.535.peg.4233"/>
<dbReference type="Pfam" id="PF03780">
    <property type="entry name" value="Asp23"/>
    <property type="match status" value="1"/>
</dbReference>
<evidence type="ECO:0000256" key="1">
    <source>
        <dbReference type="ARBA" id="ARBA00005721"/>
    </source>
</evidence>
<protein>
    <submittedName>
        <fullName evidence="2">Putative alkaline-shock protein</fullName>
    </submittedName>
</protein>
<dbReference type="EMBL" id="LJKE01000015">
    <property type="protein sequence ID" value="KZD72020.1"/>
    <property type="molecule type" value="Genomic_DNA"/>
</dbReference>
<dbReference type="AlphaFoldDB" id="A0A164QQ58"/>
<comment type="similarity">
    <text evidence="1">Belongs to the asp23 family.</text>
</comment>
<gene>
    <name evidence="2" type="ORF">B4088_0481</name>
</gene>
<dbReference type="InterPro" id="IPR005531">
    <property type="entry name" value="Asp23"/>
</dbReference>
<sequence>MEINSNHGKIEVTEDVIAQMAGNIVMSIPGIVGMVSVKRIKDGVAELLKREQYQKGIVILKNEDGIDLRLHVVMVSGMRLVDIAANVQNQVYEQMGQFGLQINQVHVCIEGIQIQG</sequence>
<accession>A0A164QQ58</accession>
<proteinExistence type="inferred from homology"/>
<dbReference type="Proteomes" id="UP000076482">
    <property type="component" value="Unassembled WGS sequence"/>
</dbReference>
<dbReference type="PANTHER" id="PTHR34297:SF2">
    <property type="entry name" value="ASP23_GLS24 FAMILY ENVELOPE STRESS RESPONSE PROTEIN"/>
    <property type="match status" value="1"/>
</dbReference>
<dbReference type="RefSeq" id="WP_063259707.1">
    <property type="nucleotide sequence ID" value="NZ_LJKE01000015.1"/>
</dbReference>
<evidence type="ECO:0000313" key="2">
    <source>
        <dbReference type="EMBL" id="KZD72020.1"/>
    </source>
</evidence>
<name>A0A164QQ58_BACCE</name>
<dbReference type="PANTHER" id="PTHR34297">
    <property type="entry name" value="HYPOTHETICAL CYTOSOLIC PROTEIN-RELATED"/>
    <property type="match status" value="1"/>
</dbReference>
<comment type="caution">
    <text evidence="2">The sequence shown here is derived from an EMBL/GenBank/DDBJ whole genome shotgun (WGS) entry which is preliminary data.</text>
</comment>
<organism evidence="2 3">
    <name type="scientific">Bacillus cereus</name>
    <dbReference type="NCBI Taxonomy" id="1396"/>
    <lineage>
        <taxon>Bacteria</taxon>
        <taxon>Bacillati</taxon>
        <taxon>Bacillota</taxon>
        <taxon>Bacilli</taxon>
        <taxon>Bacillales</taxon>
        <taxon>Bacillaceae</taxon>
        <taxon>Bacillus</taxon>
        <taxon>Bacillus cereus group</taxon>
    </lineage>
</organism>